<dbReference type="InterPro" id="IPR002909">
    <property type="entry name" value="IPT_dom"/>
</dbReference>
<keyword evidence="3" id="KW-0732">Signal</keyword>
<reference evidence="6" key="1">
    <citation type="submission" date="2023-01" db="EMBL/GenBank/DDBJ databases">
        <title>Genome assembly of the deep-sea coral Lophelia pertusa.</title>
        <authorList>
            <person name="Herrera S."/>
            <person name="Cordes E."/>
        </authorList>
    </citation>
    <scope>NUCLEOTIDE SEQUENCE</scope>
    <source>
        <strain evidence="6">USNM1676648</strain>
        <tissue evidence="6">Polyp</tissue>
    </source>
</reference>
<dbReference type="OrthoDB" id="5986292at2759"/>
<dbReference type="Pfam" id="PF10162">
    <property type="entry name" value="G8"/>
    <property type="match status" value="1"/>
</dbReference>
<dbReference type="InterPro" id="IPR019316">
    <property type="entry name" value="G8_domain"/>
</dbReference>
<dbReference type="SMART" id="SM00429">
    <property type="entry name" value="IPT"/>
    <property type="match status" value="3"/>
</dbReference>
<dbReference type="SUPFAM" id="SSF51126">
    <property type="entry name" value="Pectin lyase-like"/>
    <property type="match status" value="1"/>
</dbReference>
<protein>
    <recommendedName>
        <fullName evidence="5">G8 domain-containing protein</fullName>
    </recommendedName>
</protein>
<evidence type="ECO:0000256" key="1">
    <source>
        <dbReference type="ARBA" id="ARBA00004236"/>
    </source>
</evidence>
<dbReference type="Pfam" id="PF24606">
    <property type="entry name" value="CEMIP_beta-hel"/>
    <property type="match status" value="1"/>
</dbReference>
<evidence type="ECO:0000313" key="7">
    <source>
        <dbReference type="Proteomes" id="UP001163046"/>
    </source>
</evidence>
<dbReference type="InterPro" id="IPR055401">
    <property type="entry name" value="CEMIP_beta-hel_dom"/>
</dbReference>
<dbReference type="PANTHER" id="PTHR46769:SF2">
    <property type="entry name" value="FIBROCYSTIN-L ISOFORM 2 PRECURSOR-RELATED"/>
    <property type="match status" value="1"/>
</dbReference>
<dbReference type="EMBL" id="MU827793">
    <property type="protein sequence ID" value="KAJ7330248.1"/>
    <property type="molecule type" value="Genomic_DNA"/>
</dbReference>
<name>A0A9W9YAM2_9CNID</name>
<keyword evidence="2" id="KW-1003">Cell membrane</keyword>
<dbReference type="InterPro" id="IPR013783">
    <property type="entry name" value="Ig-like_fold"/>
</dbReference>
<dbReference type="PANTHER" id="PTHR46769">
    <property type="entry name" value="POLYCYSTIC KIDNEY AND HEPATIC DISEASE 1 (AUTOSOMAL RECESSIVE)-LIKE 1"/>
    <property type="match status" value="1"/>
</dbReference>
<comment type="subcellular location">
    <subcellularLocation>
        <location evidence="1">Cell membrane</location>
    </subcellularLocation>
</comment>
<evidence type="ECO:0000256" key="4">
    <source>
        <dbReference type="ARBA" id="ARBA00023180"/>
    </source>
</evidence>
<evidence type="ECO:0000256" key="3">
    <source>
        <dbReference type="ARBA" id="ARBA00022729"/>
    </source>
</evidence>
<dbReference type="Gene3D" id="2.160.20.10">
    <property type="entry name" value="Single-stranded right-handed beta-helix, Pectin lyase-like"/>
    <property type="match status" value="1"/>
</dbReference>
<accession>A0A9W9YAM2</accession>
<evidence type="ECO:0000313" key="6">
    <source>
        <dbReference type="EMBL" id="KAJ7330248.1"/>
    </source>
</evidence>
<keyword evidence="2" id="KW-0472">Membrane</keyword>
<evidence type="ECO:0000256" key="2">
    <source>
        <dbReference type="ARBA" id="ARBA00022475"/>
    </source>
</evidence>
<keyword evidence="4" id="KW-0325">Glycoprotein</keyword>
<dbReference type="Proteomes" id="UP001163046">
    <property type="component" value="Unassembled WGS sequence"/>
</dbReference>
<dbReference type="InterPro" id="IPR052387">
    <property type="entry name" value="Fibrocystin"/>
</dbReference>
<gene>
    <name evidence="6" type="ORF">OS493_022772</name>
</gene>
<sequence>MQKLMYEIVFQVIVTANAKDFPRLRYAYRTFTTPYVKSIFPARGTGGKTVIIYGSGFSTNTDDMHVTIGNSACSIVTSSETRLICVLGNSPAGIYSIVLHVKGKGLSAYPTYNPVTFLYEISLASVSQNDCGLGGGRIVSVKGRGFHSSTTVLICKNVCLTINSSLNEIYCEVPAYTGQTGNTDIACSVIVIGNDEVTSSWSGLFIYRESLTSRITSVSPSRGGTGGGVQLTIKGNGFSSNEDGNKVTIAGIPCKVTYFSQTEIRCTTGPRTGTIQTKVRVEDGNQGIATQDHADFQYIDVWSSRYTWGYKSPPGKGDGVEILKGQTILLDVDTPVFSFLVIRGELIFDEKDLTLNAEKILVVDGGKLQVGTEKKPFEHKAKIVLHGHMHNKRLPIFGTKVLAVREGTLDLHGKVVPITWTNLAKTAVPGDTQLLLKHAVTWEIGDQVVLASTSRSQRENEEFNITSISNDGRTIGITPPVQYEHISVVQTIAGRIIETCAEVGLLTRNVVVEGSENDEWNEIIPECPEGFDPGIFAVQTCFQGRYGKAMGSEQFGSQIMINARMQSEGLVTGRISYVEVRKAGQAFGLGRYPIHFHLSGDVSGSYVRGCAIHHTFNRAVTVHGVTGLLVEHNVAYHVMGHAFFIEDGIETGNTIQYNLGVFVQTSSTLLIADATPATFWVTNPNNTVRHNAAAGGSHHGYWYNLPTHPGGPSFTTSVWPQKAPLGEFQNNTAHSFGRYGLWIFKDYYPVVPAKFHTLLAYNNLKGFEVTSGGAIQTINFTVICNKEAGVEFTNLQEAPWGENGPLLKDSLVVGHSAICAPSACTQGGLVAPQSSLLTVSGTTFVNFDAPSCAALRGCSFCKPRQGGFTTRFEKTQFVNSSNKAAFKWEHETVFQDLDGTLTGRRANEMFITLLLILKLL</sequence>
<dbReference type="Pfam" id="PF01833">
    <property type="entry name" value="TIG"/>
    <property type="match status" value="3"/>
</dbReference>
<dbReference type="SUPFAM" id="SSF81296">
    <property type="entry name" value="E set domains"/>
    <property type="match status" value="3"/>
</dbReference>
<comment type="caution">
    <text evidence="6">The sequence shown here is derived from an EMBL/GenBank/DDBJ whole genome shotgun (WGS) entry which is preliminary data.</text>
</comment>
<dbReference type="InterPro" id="IPR011050">
    <property type="entry name" value="Pectin_lyase_fold/virulence"/>
</dbReference>
<evidence type="ECO:0000259" key="5">
    <source>
        <dbReference type="PROSITE" id="PS51484"/>
    </source>
</evidence>
<feature type="domain" description="G8" evidence="5">
    <location>
        <begin position="306"/>
        <end position="425"/>
    </location>
</feature>
<proteinExistence type="predicted"/>
<dbReference type="GO" id="GO:0005886">
    <property type="term" value="C:plasma membrane"/>
    <property type="evidence" value="ECO:0007669"/>
    <property type="project" value="UniProtKB-SubCell"/>
</dbReference>
<dbReference type="PROSITE" id="PS51484">
    <property type="entry name" value="G8"/>
    <property type="match status" value="1"/>
</dbReference>
<dbReference type="CDD" id="cd00603">
    <property type="entry name" value="IPT_PCSR"/>
    <property type="match status" value="3"/>
</dbReference>
<keyword evidence="7" id="KW-1185">Reference proteome</keyword>
<dbReference type="Gene3D" id="2.60.40.10">
    <property type="entry name" value="Immunoglobulins"/>
    <property type="match status" value="3"/>
</dbReference>
<dbReference type="AlphaFoldDB" id="A0A9W9YAM2"/>
<dbReference type="InterPro" id="IPR014756">
    <property type="entry name" value="Ig_E-set"/>
</dbReference>
<organism evidence="6 7">
    <name type="scientific">Desmophyllum pertusum</name>
    <dbReference type="NCBI Taxonomy" id="174260"/>
    <lineage>
        <taxon>Eukaryota</taxon>
        <taxon>Metazoa</taxon>
        <taxon>Cnidaria</taxon>
        <taxon>Anthozoa</taxon>
        <taxon>Hexacorallia</taxon>
        <taxon>Scleractinia</taxon>
        <taxon>Caryophylliina</taxon>
        <taxon>Caryophylliidae</taxon>
        <taxon>Desmophyllum</taxon>
    </lineage>
</organism>
<dbReference type="SMART" id="SM01225">
    <property type="entry name" value="G8"/>
    <property type="match status" value="1"/>
</dbReference>
<dbReference type="InterPro" id="IPR012334">
    <property type="entry name" value="Pectin_lyas_fold"/>
</dbReference>